<dbReference type="EMBL" id="AAFI02000056">
    <property type="protein sequence ID" value="EAL65593.1"/>
    <property type="molecule type" value="Genomic_DNA"/>
</dbReference>
<dbReference type="PANTHER" id="PTHR11474">
    <property type="entry name" value="TYROSINASE FAMILY MEMBER"/>
    <property type="match status" value="1"/>
</dbReference>
<dbReference type="FunCoup" id="Q54QT0">
    <property type="interactions" value="1"/>
</dbReference>
<dbReference type="InParanoid" id="Q54QT0"/>
<dbReference type="PROSITE" id="PS00498">
    <property type="entry name" value="TYROSINASE_2"/>
    <property type="match status" value="1"/>
</dbReference>
<feature type="compositionally biased region" description="Polar residues" evidence="3">
    <location>
        <begin position="1"/>
        <end position="26"/>
    </location>
</feature>
<name>Q54QT0_DICDI</name>
<dbReference type="STRING" id="44689.Q54QT0"/>
<evidence type="ECO:0000313" key="6">
    <source>
        <dbReference type="EMBL" id="EAL65593.1"/>
    </source>
</evidence>
<organism evidence="6 7">
    <name type="scientific">Dictyostelium discoideum</name>
    <name type="common">Social amoeba</name>
    <dbReference type="NCBI Taxonomy" id="44689"/>
    <lineage>
        <taxon>Eukaryota</taxon>
        <taxon>Amoebozoa</taxon>
        <taxon>Evosea</taxon>
        <taxon>Eumycetozoa</taxon>
        <taxon>Dictyostelia</taxon>
        <taxon>Dictyosteliales</taxon>
        <taxon>Dictyosteliaceae</taxon>
        <taxon>Dictyostelium</taxon>
    </lineage>
</organism>
<dbReference type="PROSITE" id="PS00497">
    <property type="entry name" value="TYROSINASE_1"/>
    <property type="match status" value="1"/>
</dbReference>
<evidence type="ECO:0000256" key="1">
    <source>
        <dbReference type="ARBA" id="ARBA00022723"/>
    </source>
</evidence>
<dbReference type="HOGENOM" id="CLU_346288_0_0_1"/>
<dbReference type="InterPro" id="IPR002227">
    <property type="entry name" value="Tyrosinase_Cu-bd"/>
</dbReference>
<evidence type="ECO:0000259" key="5">
    <source>
        <dbReference type="PROSITE" id="PS00498"/>
    </source>
</evidence>
<keyword evidence="2" id="KW-0186">Copper</keyword>
<dbReference type="SUPFAM" id="SSF48056">
    <property type="entry name" value="Di-copper centre-containing domain"/>
    <property type="match status" value="1"/>
</dbReference>
<dbReference type="Proteomes" id="UP000002195">
    <property type="component" value="Unassembled WGS sequence"/>
</dbReference>
<evidence type="ECO:0000256" key="2">
    <source>
        <dbReference type="ARBA" id="ARBA00023008"/>
    </source>
</evidence>
<dbReference type="PhylomeDB" id="Q54QT0"/>
<sequence length="820" mass="91880">MSEGSTPITNSPIFIQTKSEPTSPTLSARSESSSDSASLPVSYDGAFAPPLTLGHQNNDLRRVRKNAAHLSEEERNKFLVAIVGLKNKYPNNCKYSVYDQFVILHMGAVSLARKSEYDEKDLDVYNNNKLKVDPGHGNPAFLSWHRMLLNKFEKALQTIDPSVTLPYWDWTDRDASANNIFIKEFMGGNGGIDGLGGKLVNSVFTSENGFYVREELHKASKAENSLGNTVVRYLGPFDFLATPQSEFKEFMCSNTFSPSAVIMDPSTKRVKPADDTNRGFRIGVEAGLKAHNPTHDWYGYGSGAQMPQQLQVDQGKVQGEDPANVVWKTQEIYSSISTMTNVACSNNDPIFWLHHCNIDRLWADWQDQGHFGDMYFPKKGRDSFQVVNDKTAEPYSYPWGHNLDDPLWPWDNSLSFTVPWLQESLPISYSYYESKDVIDFRSLGYQYDTSSTIAFNAKPVKAFPNGQSKQVFKFTIGSIKAQNYYFVFNSNGNAKINDISIHTQYNENDINEWDFQTKGFTGSQLNKPPVKHTKGDTIDKVSFEAKRGTYYVVVSSNGNADINSYYTIAIKDSDPQLLQTGYQGIISFGLKETDPTIQEKDVVAKIKGTKEFFFVYVKELCNLSFKVKGIDALIQLIGPSTSTDIIGLDEGCCKNKCPAVAATLTPGHYLIQLFHCSFNDQIGRTGKLEIKYSTDNVEKKVKTIKPGSSITERIPESGTVLYKIQTESNTVDTLYVFRVGLHSFSSCTEVNTSVYETVTKTTDPYGYDCVSSVIASGKQESICDLQNSIDNTKTYYVRVSFPQAPHIDSTDKFTLKFKAF</sequence>
<dbReference type="dictyBase" id="DDB_G0283653"/>
<dbReference type="KEGG" id="ddi:DDB_G0283653"/>
<keyword evidence="7" id="KW-1185">Reference proteome</keyword>
<feature type="domain" description="Tyrosinase copper-binding" evidence="5">
    <location>
        <begin position="348"/>
        <end position="359"/>
    </location>
</feature>
<dbReference type="GO" id="GO:0046872">
    <property type="term" value="F:metal ion binding"/>
    <property type="evidence" value="ECO:0007669"/>
    <property type="project" value="UniProtKB-KW"/>
</dbReference>
<dbReference type="AlphaFoldDB" id="Q54QT0"/>
<dbReference type="Gene3D" id="1.10.1280.10">
    <property type="entry name" value="Di-copper center containing domain from catechol oxidase"/>
    <property type="match status" value="1"/>
</dbReference>
<dbReference type="PANTHER" id="PTHR11474:SF126">
    <property type="entry name" value="TYROSINASE-LIKE PROTEIN TYR-1-RELATED"/>
    <property type="match status" value="1"/>
</dbReference>
<dbReference type="RefSeq" id="XP_638943.1">
    <property type="nucleotide sequence ID" value="XM_633851.1"/>
</dbReference>
<dbReference type="PRINTS" id="PR00092">
    <property type="entry name" value="TYROSINASE"/>
</dbReference>
<dbReference type="VEuPathDB" id="AmoebaDB:DDB_G0283653"/>
<comment type="caution">
    <text evidence="6">The sequence shown here is derived from an EMBL/GenBank/DDBJ whole genome shotgun (WGS) entry which is preliminary data.</text>
</comment>
<dbReference type="Reactome" id="R-DDI-5662702">
    <property type="pathway name" value="Melanin biosynthesis"/>
</dbReference>
<evidence type="ECO:0000259" key="4">
    <source>
        <dbReference type="PROSITE" id="PS00497"/>
    </source>
</evidence>
<dbReference type="PaxDb" id="44689-DDB0185606"/>
<gene>
    <name evidence="6" type="ORF">DDB_G0283653</name>
</gene>
<reference evidence="6 7" key="1">
    <citation type="journal article" date="2005" name="Nature">
        <title>The genome of the social amoeba Dictyostelium discoideum.</title>
        <authorList>
            <consortium name="The Dictyostelium discoideum Sequencing Consortium"/>
            <person name="Eichinger L."/>
            <person name="Pachebat J.A."/>
            <person name="Glockner G."/>
            <person name="Rajandream M.A."/>
            <person name="Sucgang R."/>
            <person name="Berriman M."/>
            <person name="Song J."/>
            <person name="Olsen R."/>
            <person name="Szafranski K."/>
            <person name="Xu Q."/>
            <person name="Tunggal B."/>
            <person name="Kummerfeld S."/>
            <person name="Madera M."/>
            <person name="Konfortov B.A."/>
            <person name="Rivero F."/>
            <person name="Bankier A.T."/>
            <person name="Lehmann R."/>
            <person name="Hamlin N."/>
            <person name="Davies R."/>
            <person name="Gaudet P."/>
            <person name="Fey P."/>
            <person name="Pilcher K."/>
            <person name="Chen G."/>
            <person name="Saunders D."/>
            <person name="Sodergren E."/>
            <person name="Davis P."/>
            <person name="Kerhornou A."/>
            <person name="Nie X."/>
            <person name="Hall N."/>
            <person name="Anjard C."/>
            <person name="Hemphill L."/>
            <person name="Bason N."/>
            <person name="Farbrother P."/>
            <person name="Desany B."/>
            <person name="Just E."/>
            <person name="Morio T."/>
            <person name="Rost R."/>
            <person name="Churcher C."/>
            <person name="Cooper J."/>
            <person name="Haydock S."/>
            <person name="van Driessche N."/>
            <person name="Cronin A."/>
            <person name="Goodhead I."/>
            <person name="Muzny D."/>
            <person name="Mourier T."/>
            <person name="Pain A."/>
            <person name="Lu M."/>
            <person name="Harper D."/>
            <person name="Lindsay R."/>
            <person name="Hauser H."/>
            <person name="James K."/>
            <person name="Quiles M."/>
            <person name="Madan Babu M."/>
            <person name="Saito T."/>
            <person name="Buchrieser C."/>
            <person name="Wardroper A."/>
            <person name="Felder M."/>
            <person name="Thangavelu M."/>
            <person name="Johnson D."/>
            <person name="Knights A."/>
            <person name="Loulseged H."/>
            <person name="Mungall K."/>
            <person name="Oliver K."/>
            <person name="Price C."/>
            <person name="Quail M.A."/>
            <person name="Urushihara H."/>
            <person name="Hernandez J."/>
            <person name="Rabbinowitsch E."/>
            <person name="Steffen D."/>
            <person name="Sanders M."/>
            <person name="Ma J."/>
            <person name="Kohara Y."/>
            <person name="Sharp S."/>
            <person name="Simmonds M."/>
            <person name="Spiegler S."/>
            <person name="Tivey A."/>
            <person name="Sugano S."/>
            <person name="White B."/>
            <person name="Walker D."/>
            <person name="Woodward J."/>
            <person name="Winckler T."/>
            <person name="Tanaka Y."/>
            <person name="Shaulsky G."/>
            <person name="Schleicher M."/>
            <person name="Weinstock G."/>
            <person name="Rosenthal A."/>
            <person name="Cox E.C."/>
            <person name="Chisholm R.L."/>
            <person name="Gibbs R."/>
            <person name="Loomis W.F."/>
            <person name="Platzer M."/>
            <person name="Kay R.R."/>
            <person name="Williams J."/>
            <person name="Dear P.H."/>
            <person name="Noegel A.A."/>
            <person name="Barrell B."/>
            <person name="Kuspa A."/>
        </authorList>
    </citation>
    <scope>NUCLEOTIDE SEQUENCE [LARGE SCALE GENOMIC DNA]</scope>
    <source>
        <strain evidence="6 7">AX4</strain>
    </source>
</reference>
<dbReference type="InterPro" id="IPR008922">
    <property type="entry name" value="Di-copper_centre_dom_sf"/>
</dbReference>
<feature type="region of interest" description="Disordered" evidence="3">
    <location>
        <begin position="1"/>
        <end position="39"/>
    </location>
</feature>
<protein>
    <recommendedName>
        <fullName evidence="4 5">Tyrosinase copper-binding domain-containing protein</fullName>
    </recommendedName>
</protein>
<accession>Q54QT0</accession>
<dbReference type="Pfam" id="PF00264">
    <property type="entry name" value="Tyrosinase"/>
    <property type="match status" value="1"/>
</dbReference>
<feature type="domain" description="Tyrosinase copper-binding" evidence="4">
    <location>
        <begin position="136"/>
        <end position="153"/>
    </location>
</feature>
<dbReference type="GO" id="GO:0016491">
    <property type="term" value="F:oxidoreductase activity"/>
    <property type="evidence" value="ECO:0007669"/>
    <property type="project" value="InterPro"/>
</dbReference>
<keyword evidence="1" id="KW-0479">Metal-binding</keyword>
<evidence type="ECO:0000256" key="3">
    <source>
        <dbReference type="SAM" id="MobiDB-lite"/>
    </source>
</evidence>
<dbReference type="GeneID" id="8624182"/>
<dbReference type="InterPro" id="IPR050316">
    <property type="entry name" value="Tyrosinase/Hemocyanin"/>
</dbReference>
<proteinExistence type="predicted"/>
<feature type="compositionally biased region" description="Low complexity" evidence="3">
    <location>
        <begin position="27"/>
        <end position="39"/>
    </location>
</feature>
<evidence type="ECO:0000313" key="7">
    <source>
        <dbReference type="Proteomes" id="UP000002195"/>
    </source>
</evidence>